<comment type="caution">
    <text evidence="1">The sequence shown here is derived from an EMBL/GenBank/DDBJ whole genome shotgun (WGS) entry which is preliminary data.</text>
</comment>
<gene>
    <name evidence="1" type="ORF">DCM90_03500</name>
</gene>
<keyword evidence="2" id="KW-1185">Reference proteome</keyword>
<organism evidence="1 2">
    <name type="scientific">Levilactobacillus bambusae</name>
    <dbReference type="NCBI Taxonomy" id="2024736"/>
    <lineage>
        <taxon>Bacteria</taxon>
        <taxon>Bacillati</taxon>
        <taxon>Bacillota</taxon>
        <taxon>Bacilli</taxon>
        <taxon>Lactobacillales</taxon>
        <taxon>Lactobacillaceae</taxon>
        <taxon>Levilactobacillus</taxon>
    </lineage>
</organism>
<proteinExistence type="predicted"/>
<dbReference type="AlphaFoldDB" id="A0A2V1N0W3"/>
<evidence type="ECO:0008006" key="3">
    <source>
        <dbReference type="Google" id="ProtNLM"/>
    </source>
</evidence>
<dbReference type="RefSeq" id="WP_109249964.1">
    <property type="nucleotide sequence ID" value="NZ_QCXQ01000002.1"/>
</dbReference>
<dbReference type="Gene3D" id="1.10.357.10">
    <property type="entry name" value="Tetracycline Repressor, domain 2"/>
    <property type="match status" value="1"/>
</dbReference>
<accession>A0A2V1N0W3</accession>
<evidence type="ECO:0000313" key="1">
    <source>
        <dbReference type="EMBL" id="PWG00016.1"/>
    </source>
</evidence>
<reference evidence="1 2" key="1">
    <citation type="journal article" date="2018" name="Int. J. Syst. Evol. Microbiol.">
        <title>Lactobacillus bambusae sp. nov., isolated from a traditional fermented Ma-bamboo shoots of Taiwan.</title>
        <authorList>
            <person name="Wang L.-T."/>
        </authorList>
    </citation>
    <scope>NUCLEOTIDE SEQUENCE [LARGE SCALE GENOMIC DNA]</scope>
    <source>
        <strain evidence="1 2">BS-W1</strain>
    </source>
</reference>
<dbReference type="SUPFAM" id="SSF46689">
    <property type="entry name" value="Homeodomain-like"/>
    <property type="match status" value="1"/>
</dbReference>
<dbReference type="Proteomes" id="UP000245080">
    <property type="component" value="Unassembled WGS sequence"/>
</dbReference>
<sequence length="141" mass="15999">MVKLNLTKPLKLDHRSIQSQAKLYKALCEAFHSDLPFSRLTVKQLCQAASVSRATFYRHHQDITDIIIVQLLRVIGKFEASVDQLSHIDYQSGSRLVVDAIWHNRLLVQLIGWSQCEPQCAQIISGAVLNILLVRQLIPDV</sequence>
<protein>
    <recommendedName>
        <fullName evidence="3">HTH tetR-type domain-containing protein</fullName>
    </recommendedName>
</protein>
<name>A0A2V1N0W3_9LACO</name>
<dbReference type="InterPro" id="IPR009057">
    <property type="entry name" value="Homeodomain-like_sf"/>
</dbReference>
<dbReference type="EMBL" id="QCXQ01000002">
    <property type="protein sequence ID" value="PWG00016.1"/>
    <property type="molecule type" value="Genomic_DNA"/>
</dbReference>
<evidence type="ECO:0000313" key="2">
    <source>
        <dbReference type="Proteomes" id="UP000245080"/>
    </source>
</evidence>